<keyword evidence="2" id="KW-1185">Reference proteome</keyword>
<gene>
    <name evidence="1" type="ORF">NTGZN8_140103</name>
</gene>
<reference evidence="1" key="1">
    <citation type="submission" date="2021-02" db="EMBL/GenBank/DDBJ databases">
        <authorList>
            <person name="Han P."/>
        </authorList>
    </citation>
    <scope>NUCLEOTIDE SEQUENCE</scope>
    <source>
        <strain evidence="1">Candidatus Nitrotoga sp. ZN8</strain>
    </source>
</reference>
<dbReference type="Proteomes" id="UP000675882">
    <property type="component" value="Unassembled WGS sequence"/>
</dbReference>
<dbReference type="AlphaFoldDB" id="A0A916BD68"/>
<protein>
    <submittedName>
        <fullName evidence="1">Uncharacterized protein</fullName>
    </submittedName>
</protein>
<sequence>MVFPCCQLDAIFARSNGNVMNKNAGYAVVLRKIFKSPVISEMDLGEGSAGRSLTEAATDAYDISAWRRPVRHYNGIASALVEGIGIDGIHRIVLANGRTLDVCSQNMSMLQTSGNERVLLVGLNGAVAERNGKKAPFFSGLGIANSLRLPAIAISDPTLALDPDLPLAWYAGNEEVPDLPNHIACLLDGLAEVYQARLIVFGGSGGGYAGLLLATLLECRATVLVWNPQTAIADYVPEFVEKYIDVAFPSLSRNAPERNAETMADRGRHLREFLDMTTVVHDVRNLKLPPQIEILYLQNRSDWHVTCHAAPYLAGKFWERIGRAAFMEQESKQIGLFFGHWGEGHVAPPRDYLEMVLRKLAEGELIHTVIRELDGSHRRLCGDDLDFHWLASNVGLKLEASARVVSGRVHAKSSVGREGAGTEGIMYAFYLLVDGVRQAVRWYEPCSEVHFDLPDKAGRLQVVAFARSQPENQVSVRIPVWG</sequence>
<dbReference type="SUPFAM" id="SSF53474">
    <property type="entry name" value="alpha/beta-Hydrolases"/>
    <property type="match status" value="1"/>
</dbReference>
<dbReference type="Gene3D" id="3.40.50.1820">
    <property type="entry name" value="alpha/beta hydrolase"/>
    <property type="match status" value="1"/>
</dbReference>
<name>A0A916BD68_9PROT</name>
<evidence type="ECO:0000313" key="2">
    <source>
        <dbReference type="Proteomes" id="UP000675882"/>
    </source>
</evidence>
<dbReference type="EMBL" id="CAJNBL010000006">
    <property type="protein sequence ID" value="CAE6699381.1"/>
    <property type="molecule type" value="Genomic_DNA"/>
</dbReference>
<proteinExistence type="predicted"/>
<comment type="caution">
    <text evidence="1">The sequence shown here is derived from an EMBL/GenBank/DDBJ whole genome shotgun (WGS) entry which is preliminary data.</text>
</comment>
<dbReference type="InterPro" id="IPR029058">
    <property type="entry name" value="AB_hydrolase_fold"/>
</dbReference>
<evidence type="ECO:0000313" key="1">
    <source>
        <dbReference type="EMBL" id="CAE6699381.1"/>
    </source>
</evidence>
<accession>A0A916BD68</accession>
<organism evidence="1 2">
    <name type="scientific">Candidatus Nitrotoga fabula</name>
    <dbReference type="NCBI Taxonomy" id="2182327"/>
    <lineage>
        <taxon>Bacteria</taxon>
        <taxon>Pseudomonadati</taxon>
        <taxon>Pseudomonadota</taxon>
        <taxon>Betaproteobacteria</taxon>
        <taxon>Nitrosomonadales</taxon>
        <taxon>Gallionellaceae</taxon>
        <taxon>Candidatus Nitrotoga</taxon>
    </lineage>
</organism>